<dbReference type="EMBL" id="JBBKAJ010000022">
    <property type="protein sequence ID" value="MEJ8636321.1"/>
    <property type="molecule type" value="Genomic_DNA"/>
</dbReference>
<comment type="caution">
    <text evidence="1">The sequence shown here is derived from an EMBL/GenBank/DDBJ whole genome shotgun (WGS) entry which is preliminary data.</text>
</comment>
<dbReference type="Proteomes" id="UP001377168">
    <property type="component" value="Unassembled WGS sequence"/>
</dbReference>
<protein>
    <submittedName>
        <fullName evidence="1">Insulinase family protein</fullName>
    </submittedName>
</protein>
<reference evidence="1" key="1">
    <citation type="submission" date="2024-03" db="EMBL/GenBank/DDBJ databases">
        <title>Novel Streptomyces species of biotechnological and ecological value are a feature of Machair soil.</title>
        <authorList>
            <person name="Prole J.R."/>
            <person name="Goodfellow M."/>
            <person name="Allenby N."/>
            <person name="Ward A.C."/>
        </authorList>
    </citation>
    <scope>NUCLEOTIDE SEQUENCE</scope>
    <source>
        <strain evidence="1">MS2.AVA.5</strain>
    </source>
</reference>
<sequence>MNRETAETVLANGLRLVAVLAPGAPLAETRLVLPYACSDSRLAATRELLAACLGTGTRAPARTRQDIADRAADLGAELSTVVTAESMVLATSVLSAGLPGALDLLADLLTRPRYTEDELALARRRGAGASRAPGPLGRLRGSVLAHAFGSHPLTRPRPAPVDDPPSRREVEALHARAVVPDGAVLLVMSDRDPQEALRLAGVRLESWSGGPSGLTLPRFERAEPFPGRVTLSSHDPAQAMVLTAGPAVPAADPGHAPLHLAQLLLGGHASSRLARRLRDRHGLAYAVSAELREYRAGCWLEVECSGAPGTAARTAAEVTDALRELADAGPTAREVDRARAYATGFTRFALATRTEEASALAGFAAAGLPLDWLDAYRGVLAEVTHAQVAAAAAHFLDPSKAVIATYDEEGR</sequence>
<gene>
    <name evidence="1" type="ORF">WKI67_23445</name>
</gene>
<proteinExistence type="predicted"/>
<keyword evidence="2" id="KW-1185">Reference proteome</keyword>
<accession>A0ACC6PY17</accession>
<organism evidence="1 2">
    <name type="scientific">Streptomyces achmelvichensis</name>
    <dbReference type="NCBI Taxonomy" id="3134111"/>
    <lineage>
        <taxon>Bacteria</taxon>
        <taxon>Bacillati</taxon>
        <taxon>Actinomycetota</taxon>
        <taxon>Actinomycetes</taxon>
        <taxon>Kitasatosporales</taxon>
        <taxon>Streptomycetaceae</taxon>
        <taxon>Streptomyces</taxon>
    </lineage>
</organism>
<name>A0ACC6PY17_9ACTN</name>
<evidence type="ECO:0000313" key="1">
    <source>
        <dbReference type="EMBL" id="MEJ8636321.1"/>
    </source>
</evidence>
<evidence type="ECO:0000313" key="2">
    <source>
        <dbReference type="Proteomes" id="UP001377168"/>
    </source>
</evidence>